<dbReference type="AlphaFoldDB" id="A0A1M5GTP0"/>
<sequence length="111" mass="13222">MNGLINHIMAWRLSFPVYRFLVEPLVRIRLIAHAFLIMYDNKEFINLPISGLEVSDYFKEKSKQMGFYTIKEITDLGWGKVLKMDHFCYDWFNELVRLLMSKGLLDLLETK</sequence>
<protein>
    <submittedName>
        <fullName evidence="1">Uncharacterized protein</fullName>
    </submittedName>
</protein>
<name>A0A1M5GTP0_9SPHI</name>
<evidence type="ECO:0000313" key="1">
    <source>
        <dbReference type="EMBL" id="SHG06812.1"/>
    </source>
</evidence>
<gene>
    <name evidence="1" type="ORF">SAMN04488522_104354</name>
</gene>
<reference evidence="2" key="1">
    <citation type="submission" date="2016-11" db="EMBL/GenBank/DDBJ databases">
        <authorList>
            <person name="Varghese N."/>
            <person name="Submissions S."/>
        </authorList>
    </citation>
    <scope>NUCLEOTIDE SEQUENCE [LARGE SCALE GENOMIC DNA]</scope>
    <source>
        <strain evidence="2">DSM 16990</strain>
    </source>
</reference>
<evidence type="ECO:0000313" key="2">
    <source>
        <dbReference type="Proteomes" id="UP000184287"/>
    </source>
</evidence>
<keyword evidence="2" id="KW-1185">Reference proteome</keyword>
<dbReference type="Proteomes" id="UP000184287">
    <property type="component" value="Unassembled WGS sequence"/>
</dbReference>
<dbReference type="EMBL" id="FQUQ01000004">
    <property type="protein sequence ID" value="SHG06812.1"/>
    <property type="molecule type" value="Genomic_DNA"/>
</dbReference>
<organism evidence="1 2">
    <name type="scientific">Pedobacter caeni</name>
    <dbReference type="NCBI Taxonomy" id="288992"/>
    <lineage>
        <taxon>Bacteria</taxon>
        <taxon>Pseudomonadati</taxon>
        <taxon>Bacteroidota</taxon>
        <taxon>Sphingobacteriia</taxon>
        <taxon>Sphingobacteriales</taxon>
        <taxon>Sphingobacteriaceae</taxon>
        <taxon>Pedobacter</taxon>
    </lineage>
</organism>
<proteinExistence type="predicted"/>
<accession>A0A1M5GTP0</accession>